<dbReference type="SUPFAM" id="SSF52343">
    <property type="entry name" value="Ferredoxin reductase-like, C-terminal NADP-linked domain"/>
    <property type="match status" value="1"/>
</dbReference>
<evidence type="ECO:0000256" key="1">
    <source>
        <dbReference type="ARBA" id="ARBA00004141"/>
    </source>
</evidence>
<evidence type="ECO:0000313" key="10">
    <source>
        <dbReference type="EMBL" id="JAC84477.1"/>
    </source>
</evidence>
<feature type="region of interest" description="Disordered" evidence="6">
    <location>
        <begin position="404"/>
        <end position="428"/>
    </location>
</feature>
<dbReference type="InterPro" id="IPR039261">
    <property type="entry name" value="FNR_nucleotide-bd"/>
</dbReference>
<feature type="transmembrane region" description="Helical" evidence="7">
    <location>
        <begin position="275"/>
        <end position="294"/>
    </location>
</feature>
<dbReference type="CDD" id="cd06186">
    <property type="entry name" value="NOX_Duox_like_FAD_NADP"/>
    <property type="match status" value="1"/>
</dbReference>
<dbReference type="InterPro" id="IPR013121">
    <property type="entry name" value="Fe_red_NAD-bd_6"/>
</dbReference>
<protein>
    <submittedName>
        <fullName evidence="9">NADPH oxidase</fullName>
    </submittedName>
</protein>
<evidence type="ECO:0000256" key="4">
    <source>
        <dbReference type="ARBA" id="ARBA00023002"/>
    </source>
</evidence>
<dbReference type="Pfam" id="PF08022">
    <property type="entry name" value="FAD_binding_8"/>
    <property type="match status" value="1"/>
</dbReference>
<feature type="transmembrane region" description="Helical" evidence="7">
    <location>
        <begin position="59"/>
        <end position="79"/>
    </location>
</feature>
<dbReference type="PANTHER" id="PTHR11972:SF153">
    <property type="entry name" value="SUPEROXIDE-GENERATING NADPH OXIDASE HEAVY CHAIN SUBUNIT A"/>
    <property type="match status" value="1"/>
</dbReference>
<dbReference type="SUPFAM" id="SSF63380">
    <property type="entry name" value="Riboflavin synthase domain-like"/>
    <property type="match status" value="1"/>
</dbReference>
<dbReference type="PRINTS" id="PR00466">
    <property type="entry name" value="GP91PHOX"/>
</dbReference>
<dbReference type="InterPro" id="IPR017938">
    <property type="entry name" value="Riboflavin_synthase-like_b-brl"/>
</dbReference>
<accession>A0A061QUX7</accession>
<keyword evidence="2 7" id="KW-0812">Transmembrane</keyword>
<dbReference type="InterPro" id="IPR050369">
    <property type="entry name" value="RBOH/FRE"/>
</dbReference>
<keyword evidence="3 7" id="KW-1133">Transmembrane helix</keyword>
<keyword evidence="5 7" id="KW-0472">Membrane</keyword>
<dbReference type="GO" id="GO:0005886">
    <property type="term" value="C:plasma membrane"/>
    <property type="evidence" value="ECO:0007669"/>
    <property type="project" value="TreeGrafter"/>
</dbReference>
<proteinExistence type="predicted"/>
<dbReference type="Pfam" id="PF01794">
    <property type="entry name" value="Ferric_reduct"/>
    <property type="match status" value="1"/>
</dbReference>
<reference evidence="9" key="1">
    <citation type="submission" date="2014-05" db="EMBL/GenBank/DDBJ databases">
        <title>The transcriptome of the halophilic microalga Tetraselmis sp. GSL018 isolated from the Great Salt Lake, Utah.</title>
        <authorList>
            <person name="Jinkerson R.E."/>
            <person name="D'Adamo S."/>
            <person name="Posewitz M.C."/>
        </authorList>
    </citation>
    <scope>NUCLEOTIDE SEQUENCE</scope>
    <source>
        <strain evidence="9">GSL018</strain>
    </source>
</reference>
<evidence type="ECO:0000313" key="9">
    <source>
        <dbReference type="EMBL" id="JAC63528.1"/>
    </source>
</evidence>
<dbReference type="GO" id="GO:0016491">
    <property type="term" value="F:oxidoreductase activity"/>
    <property type="evidence" value="ECO:0007669"/>
    <property type="project" value="UniProtKB-KW"/>
</dbReference>
<dbReference type="InterPro" id="IPR000778">
    <property type="entry name" value="Cyt_b245_heavy_chain"/>
</dbReference>
<evidence type="ECO:0000259" key="8">
    <source>
        <dbReference type="PROSITE" id="PS51384"/>
    </source>
</evidence>
<dbReference type="AlphaFoldDB" id="A0A061QUX7"/>
<keyword evidence="4" id="KW-0560">Oxidoreductase</keyword>
<feature type="transmembrane region" description="Helical" evidence="7">
    <location>
        <begin position="107"/>
        <end position="129"/>
    </location>
</feature>
<dbReference type="Gene3D" id="2.40.30.10">
    <property type="entry name" value="Translation factors"/>
    <property type="match status" value="1"/>
</dbReference>
<dbReference type="InterPro" id="IPR013112">
    <property type="entry name" value="FAD-bd_8"/>
</dbReference>
<comment type="subcellular location">
    <subcellularLocation>
        <location evidence="1">Membrane</location>
        <topology evidence="1">Multi-pass membrane protein</topology>
    </subcellularLocation>
</comment>
<organism evidence="9">
    <name type="scientific">Tetraselmis sp. GSL018</name>
    <dbReference type="NCBI Taxonomy" id="582737"/>
    <lineage>
        <taxon>Eukaryota</taxon>
        <taxon>Viridiplantae</taxon>
        <taxon>Chlorophyta</taxon>
        <taxon>core chlorophytes</taxon>
        <taxon>Chlorodendrophyceae</taxon>
        <taxon>Chlorodendrales</taxon>
        <taxon>Chlorodendraceae</taxon>
        <taxon>Tetraselmis</taxon>
    </lineage>
</organism>
<dbReference type="Gene3D" id="3.40.50.80">
    <property type="entry name" value="Nucleotide-binding domain of ferredoxin-NADP reductase (FNR) module"/>
    <property type="match status" value="1"/>
</dbReference>
<dbReference type="EMBL" id="GBEZ01000409">
    <property type="protein sequence ID" value="JAC84477.1"/>
    <property type="molecule type" value="Transcribed_RNA"/>
</dbReference>
<dbReference type="PROSITE" id="PS51384">
    <property type="entry name" value="FAD_FR"/>
    <property type="match status" value="1"/>
</dbReference>
<dbReference type="Pfam" id="PF08030">
    <property type="entry name" value="NAD_binding_6"/>
    <property type="match status" value="1"/>
</dbReference>
<evidence type="ECO:0000256" key="5">
    <source>
        <dbReference type="ARBA" id="ARBA00023136"/>
    </source>
</evidence>
<dbReference type="InterPro" id="IPR013130">
    <property type="entry name" value="Fe3_Rdtase_TM_dom"/>
</dbReference>
<dbReference type="PANTHER" id="PTHR11972">
    <property type="entry name" value="NADPH OXIDASE"/>
    <property type="match status" value="1"/>
</dbReference>
<evidence type="ECO:0000256" key="7">
    <source>
        <dbReference type="SAM" id="Phobius"/>
    </source>
</evidence>
<feature type="transmembrane region" description="Helical" evidence="7">
    <location>
        <begin position="12"/>
        <end position="39"/>
    </location>
</feature>
<sequence length="629" mass="70882">MGTMHANRIRALSPWVVLAILAAFLLSEIAYGICFAINLGSSCRVWATGLGPWFTLDHVLAYTLIVGMMALTYTVAIQYGRREIQNSIQVSEDFQEVEPGDNWPIKFVAACAIASFGLAGLCAHLTFAVSPIYKEHRWAVWPYLPLAKVGGYMLDFMLPLLLFPVMRHFMTWLRSSPATSFLTLDANIKAHRVLGAFVFVPIAIHVGMHLTWMALVPEGENYPAGGFVQRAFRSHHGITGWTLLVCMVLMALTSTTRVRRGKWKVLGQKVTGFDIFWNTHSLYWVVFALLFFHSESFLKWAFWPVSLFLLDKVLRSLYKHCQRSRQFLAGMVAPNILEIRVPLKHFHYKPGQWAFLCVKEISRDEWHPFTISSNPESEEVSWHMDTKGDWCSSLVALIEEQGNDVNGAEGNSPQQVAPAGDEEQGKPRNTEAMILSRLVRHSMSPTSHLKKVNLSITVDGPYGSGSEHAFDFKKIVMVSTGIGITPFMSIIKSMHARIKAEKALGVPTRAWHVPRTIYFFHVCRNRADYRWCDPVIKNLEAEDIHFKCIVFVTRPPEGDALSNYAGEHRSGRPNWDNVFDEVAAEIGPEAGEVGVFLCGSGAKDLQKICTRISREIPGTQYIFNKEVFN</sequence>
<feature type="transmembrane region" description="Helical" evidence="7">
    <location>
        <begin position="149"/>
        <end position="173"/>
    </location>
</feature>
<evidence type="ECO:0000256" key="6">
    <source>
        <dbReference type="SAM" id="MobiDB-lite"/>
    </source>
</evidence>
<gene>
    <name evidence="9" type="primary">GP91</name>
    <name evidence="9" type="ORF">TSPGSL018_20421</name>
    <name evidence="10" type="ORF">TSPGSL018_888</name>
</gene>
<feature type="transmembrane region" description="Helical" evidence="7">
    <location>
        <begin position="235"/>
        <end position="254"/>
    </location>
</feature>
<feature type="transmembrane region" description="Helical" evidence="7">
    <location>
        <begin position="193"/>
        <end position="215"/>
    </location>
</feature>
<dbReference type="SFLD" id="SFLDG01168">
    <property type="entry name" value="Ferric_reductase_subgroup_(FRE"/>
    <property type="match status" value="1"/>
</dbReference>
<name>A0A061QUX7_9CHLO</name>
<feature type="domain" description="FAD-binding FR-type" evidence="8">
    <location>
        <begin position="315"/>
        <end position="468"/>
    </location>
</feature>
<evidence type="ECO:0000256" key="3">
    <source>
        <dbReference type="ARBA" id="ARBA00022989"/>
    </source>
</evidence>
<evidence type="ECO:0000256" key="2">
    <source>
        <dbReference type="ARBA" id="ARBA00022692"/>
    </source>
</evidence>
<dbReference type="InterPro" id="IPR017927">
    <property type="entry name" value="FAD-bd_FR_type"/>
</dbReference>
<dbReference type="EMBL" id="GBEZ01023352">
    <property type="protein sequence ID" value="JAC63528.1"/>
    <property type="molecule type" value="Transcribed_RNA"/>
</dbReference>